<comment type="caution">
    <text evidence="2">The sequence shown here is derived from an EMBL/GenBank/DDBJ whole genome shotgun (WGS) entry which is preliminary data.</text>
</comment>
<accession>A0AAV4Y4E5</accession>
<evidence type="ECO:0000313" key="3">
    <source>
        <dbReference type="Proteomes" id="UP001054945"/>
    </source>
</evidence>
<name>A0AAV4Y4E5_CAEEX</name>
<gene>
    <name evidence="2" type="ORF">CEXT_137701</name>
</gene>
<sequence>MKYSLPPRAHRQLQLNKIRQPKKKNKRRIPRFLQKFHPIPALFARRTVSDLSFHNEFSGNDIFTSETFLYGKKMHTIKANNTEEMISPNWCEKLTRTMIIVKLVHQINYDQFCSFLG</sequence>
<keyword evidence="3" id="KW-1185">Reference proteome</keyword>
<proteinExistence type="predicted"/>
<dbReference type="AlphaFoldDB" id="A0AAV4Y4E5"/>
<dbReference type="EMBL" id="BPLR01018798">
    <property type="protein sequence ID" value="GIZ02326.1"/>
    <property type="molecule type" value="Genomic_DNA"/>
</dbReference>
<feature type="region of interest" description="Disordered" evidence="1">
    <location>
        <begin position="1"/>
        <end position="26"/>
    </location>
</feature>
<dbReference type="Proteomes" id="UP001054945">
    <property type="component" value="Unassembled WGS sequence"/>
</dbReference>
<organism evidence="2 3">
    <name type="scientific">Caerostris extrusa</name>
    <name type="common">Bark spider</name>
    <name type="synonym">Caerostris bankana</name>
    <dbReference type="NCBI Taxonomy" id="172846"/>
    <lineage>
        <taxon>Eukaryota</taxon>
        <taxon>Metazoa</taxon>
        <taxon>Ecdysozoa</taxon>
        <taxon>Arthropoda</taxon>
        <taxon>Chelicerata</taxon>
        <taxon>Arachnida</taxon>
        <taxon>Araneae</taxon>
        <taxon>Araneomorphae</taxon>
        <taxon>Entelegynae</taxon>
        <taxon>Araneoidea</taxon>
        <taxon>Araneidae</taxon>
        <taxon>Caerostris</taxon>
    </lineage>
</organism>
<evidence type="ECO:0000256" key="1">
    <source>
        <dbReference type="SAM" id="MobiDB-lite"/>
    </source>
</evidence>
<evidence type="ECO:0000313" key="2">
    <source>
        <dbReference type="EMBL" id="GIZ02326.1"/>
    </source>
</evidence>
<reference evidence="2 3" key="1">
    <citation type="submission" date="2021-06" db="EMBL/GenBank/DDBJ databases">
        <title>Caerostris extrusa draft genome.</title>
        <authorList>
            <person name="Kono N."/>
            <person name="Arakawa K."/>
        </authorList>
    </citation>
    <scope>NUCLEOTIDE SEQUENCE [LARGE SCALE GENOMIC DNA]</scope>
</reference>
<protein>
    <submittedName>
        <fullName evidence="2">Uncharacterized protein</fullName>
    </submittedName>
</protein>